<reference evidence="1" key="1">
    <citation type="journal article" date="2023" name="Nat. Microbiol.">
        <title>Babesia duncani multi-omics identifies virulence factors and drug targets.</title>
        <authorList>
            <person name="Singh P."/>
            <person name="Lonardi S."/>
            <person name="Liang Q."/>
            <person name="Vydyam P."/>
            <person name="Khabirova E."/>
            <person name="Fang T."/>
            <person name="Gihaz S."/>
            <person name="Thekkiniath J."/>
            <person name="Munshi M."/>
            <person name="Abel S."/>
            <person name="Ciampossin L."/>
            <person name="Batugedara G."/>
            <person name="Gupta M."/>
            <person name="Lu X.M."/>
            <person name="Lenz T."/>
            <person name="Chakravarty S."/>
            <person name="Cornillot E."/>
            <person name="Hu Y."/>
            <person name="Ma W."/>
            <person name="Gonzalez L.M."/>
            <person name="Sanchez S."/>
            <person name="Estrada K."/>
            <person name="Sanchez-Flores A."/>
            <person name="Montero E."/>
            <person name="Harb O.S."/>
            <person name="Le Roch K.G."/>
            <person name="Mamoun C.B."/>
        </authorList>
    </citation>
    <scope>NUCLEOTIDE SEQUENCE</scope>
    <source>
        <strain evidence="1">WA1</strain>
    </source>
</reference>
<name>A0AAD9PKC5_9APIC</name>
<dbReference type="GeneID" id="94335957"/>
<dbReference type="AlphaFoldDB" id="A0AAD9PKC5"/>
<keyword evidence="2" id="KW-1185">Reference proteome</keyword>
<organism evidence="1 2">
    <name type="scientific">Babesia duncani</name>
    <dbReference type="NCBI Taxonomy" id="323732"/>
    <lineage>
        <taxon>Eukaryota</taxon>
        <taxon>Sar</taxon>
        <taxon>Alveolata</taxon>
        <taxon>Apicomplexa</taxon>
        <taxon>Aconoidasida</taxon>
        <taxon>Piroplasmida</taxon>
        <taxon>Babesiidae</taxon>
        <taxon>Babesia</taxon>
    </lineage>
</organism>
<evidence type="ECO:0000313" key="1">
    <source>
        <dbReference type="EMBL" id="KAK2196413.1"/>
    </source>
</evidence>
<accession>A0AAD9PKC5</accession>
<dbReference type="KEGG" id="bdw:94335957"/>
<evidence type="ECO:0008006" key="3">
    <source>
        <dbReference type="Google" id="ProtNLM"/>
    </source>
</evidence>
<dbReference type="EMBL" id="JALLKP010000002">
    <property type="protein sequence ID" value="KAK2196413.1"/>
    <property type="molecule type" value="Genomic_DNA"/>
</dbReference>
<dbReference type="RefSeq" id="XP_067803255.1">
    <property type="nucleotide sequence ID" value="XM_067946691.1"/>
</dbReference>
<comment type="caution">
    <text evidence="1">The sequence shown here is derived from an EMBL/GenBank/DDBJ whole genome shotgun (WGS) entry which is preliminary data.</text>
</comment>
<dbReference type="Proteomes" id="UP001214638">
    <property type="component" value="Unassembled WGS sequence"/>
</dbReference>
<gene>
    <name evidence="1" type="ORF">BdWA1_001659</name>
</gene>
<proteinExistence type="predicted"/>
<protein>
    <recommendedName>
        <fullName evidence="3">F-box domain-containing protein</fullName>
    </recommendedName>
</protein>
<evidence type="ECO:0000313" key="2">
    <source>
        <dbReference type="Proteomes" id="UP001214638"/>
    </source>
</evidence>
<sequence length="339" mass="39053">MNVDDSASNTNEFDEIVTLQEQQRNLVYEALYEIVDDNRDLLYDLIDARTLIDKSKNVAKARTNRKPDPNLSKGEQLLDEIINCLVEAEPTFACVERDLIKEQLMLICDDPPPPLDCQMELKLLARDADGLIFKHPEIISALLSFLDIKSMLNFSECSRMTLDAVKLHVNKLTLNIPPISRQITTNLTYWKDVLDFFFRDAAMVVPIDRMTYSPIVSQLKMNKALFPITPDSMRAHTFVSFDCIKHYYIVYCDHEKPLAHTCHASRALDCENRASTKIITLSQFIKEYKMRIKVKDDQIMWATDSEHLNADYACLVFKNVSSSINVYIADSRDHVLLYK</sequence>